<protein>
    <submittedName>
        <fullName evidence="1">38010_t:CDS:1</fullName>
    </submittedName>
</protein>
<dbReference type="Proteomes" id="UP000789901">
    <property type="component" value="Unassembled WGS sequence"/>
</dbReference>
<dbReference type="EMBL" id="CAJVQB010063736">
    <property type="protein sequence ID" value="CAG8840791.1"/>
    <property type="molecule type" value="Genomic_DNA"/>
</dbReference>
<reference evidence="1 2" key="1">
    <citation type="submission" date="2021-06" db="EMBL/GenBank/DDBJ databases">
        <authorList>
            <person name="Kallberg Y."/>
            <person name="Tangrot J."/>
            <person name="Rosling A."/>
        </authorList>
    </citation>
    <scope>NUCLEOTIDE SEQUENCE [LARGE SCALE GENOMIC DNA]</scope>
    <source>
        <strain evidence="1 2">120-4 pot B 10/14</strain>
    </source>
</reference>
<organism evidence="1 2">
    <name type="scientific">Gigaspora margarita</name>
    <dbReference type="NCBI Taxonomy" id="4874"/>
    <lineage>
        <taxon>Eukaryota</taxon>
        <taxon>Fungi</taxon>
        <taxon>Fungi incertae sedis</taxon>
        <taxon>Mucoromycota</taxon>
        <taxon>Glomeromycotina</taxon>
        <taxon>Glomeromycetes</taxon>
        <taxon>Diversisporales</taxon>
        <taxon>Gigasporaceae</taxon>
        <taxon>Gigaspora</taxon>
    </lineage>
</organism>
<comment type="caution">
    <text evidence="1">The sequence shown here is derived from an EMBL/GenBank/DDBJ whole genome shotgun (WGS) entry which is preliminary data.</text>
</comment>
<evidence type="ECO:0000313" key="1">
    <source>
        <dbReference type="EMBL" id="CAG8840791.1"/>
    </source>
</evidence>
<keyword evidence="2" id="KW-1185">Reference proteome</keyword>
<gene>
    <name evidence="1" type="ORF">GMARGA_LOCUS35079</name>
</gene>
<evidence type="ECO:0000313" key="2">
    <source>
        <dbReference type="Proteomes" id="UP000789901"/>
    </source>
</evidence>
<proteinExistence type="predicted"/>
<name>A0ABN7WTW2_GIGMA</name>
<accession>A0ABN7WTW2</accession>
<sequence length="127" mass="14697">MPTVEYPAYDVINILPANKWTGQKSLALAVGNIKQSQVKQTLDHDNQYQLQSFVIEDKCKMEQQLRDIQTYIQRLAAILEPDEIVILDQDCIILHTQELEASEQIVPLERRTPAEKFEKTYQPISKI</sequence>